<protein>
    <submittedName>
        <fullName evidence="1">Uncharacterized protein</fullName>
    </submittedName>
</protein>
<dbReference type="EMBL" id="JACGWN010000010">
    <property type="protein sequence ID" value="KAL0428253.1"/>
    <property type="molecule type" value="Genomic_DNA"/>
</dbReference>
<reference evidence="1" key="1">
    <citation type="submission" date="2020-06" db="EMBL/GenBank/DDBJ databases">
        <authorList>
            <person name="Li T."/>
            <person name="Hu X."/>
            <person name="Zhang T."/>
            <person name="Song X."/>
            <person name="Zhang H."/>
            <person name="Dai N."/>
            <person name="Sheng W."/>
            <person name="Hou X."/>
            <person name="Wei L."/>
        </authorList>
    </citation>
    <scope>NUCLEOTIDE SEQUENCE</scope>
    <source>
        <strain evidence="1">KEN1</strain>
        <tissue evidence="1">Leaf</tissue>
    </source>
</reference>
<proteinExistence type="predicted"/>
<accession>A0AAW2VGH4</accession>
<organism evidence="1">
    <name type="scientific">Sesamum latifolium</name>
    <dbReference type="NCBI Taxonomy" id="2727402"/>
    <lineage>
        <taxon>Eukaryota</taxon>
        <taxon>Viridiplantae</taxon>
        <taxon>Streptophyta</taxon>
        <taxon>Embryophyta</taxon>
        <taxon>Tracheophyta</taxon>
        <taxon>Spermatophyta</taxon>
        <taxon>Magnoliopsida</taxon>
        <taxon>eudicotyledons</taxon>
        <taxon>Gunneridae</taxon>
        <taxon>Pentapetalae</taxon>
        <taxon>asterids</taxon>
        <taxon>lamiids</taxon>
        <taxon>Lamiales</taxon>
        <taxon>Pedaliaceae</taxon>
        <taxon>Sesamum</taxon>
    </lineage>
</organism>
<reference evidence="1" key="2">
    <citation type="journal article" date="2024" name="Plant">
        <title>Genomic evolution and insights into agronomic trait innovations of Sesamum species.</title>
        <authorList>
            <person name="Miao H."/>
            <person name="Wang L."/>
            <person name="Qu L."/>
            <person name="Liu H."/>
            <person name="Sun Y."/>
            <person name="Le M."/>
            <person name="Wang Q."/>
            <person name="Wei S."/>
            <person name="Zheng Y."/>
            <person name="Lin W."/>
            <person name="Duan Y."/>
            <person name="Cao H."/>
            <person name="Xiong S."/>
            <person name="Wang X."/>
            <person name="Wei L."/>
            <person name="Li C."/>
            <person name="Ma Q."/>
            <person name="Ju M."/>
            <person name="Zhao R."/>
            <person name="Li G."/>
            <person name="Mu C."/>
            <person name="Tian Q."/>
            <person name="Mei H."/>
            <person name="Zhang T."/>
            <person name="Gao T."/>
            <person name="Zhang H."/>
        </authorList>
    </citation>
    <scope>NUCLEOTIDE SEQUENCE</scope>
    <source>
        <strain evidence="1">KEN1</strain>
    </source>
</reference>
<gene>
    <name evidence="1" type="ORF">Slati_3000100</name>
</gene>
<name>A0AAW2VGH4_9LAMI</name>
<dbReference type="AlphaFoldDB" id="A0AAW2VGH4"/>
<sequence>MTAAYVGGEAVAAQTGGPRVAPSLWGDIALGFGRRPPRSKGDVAPNDLVLGDGGRPLSSRSLLLHRRLVANREKGKRNK</sequence>
<evidence type="ECO:0000313" key="1">
    <source>
        <dbReference type="EMBL" id="KAL0428253.1"/>
    </source>
</evidence>
<comment type="caution">
    <text evidence="1">The sequence shown here is derived from an EMBL/GenBank/DDBJ whole genome shotgun (WGS) entry which is preliminary data.</text>
</comment>